<gene>
    <name evidence="1" type="ORF">GHO40_26160</name>
</gene>
<evidence type="ECO:0000313" key="1">
    <source>
        <dbReference type="EMBL" id="MQT50162.1"/>
    </source>
</evidence>
<accession>A0A7X2BLA0</accession>
<dbReference type="Pfam" id="PF11990">
    <property type="entry name" value="DUF3487"/>
    <property type="match status" value="1"/>
</dbReference>
<dbReference type="InterPro" id="IPR021877">
    <property type="entry name" value="DUF3487"/>
</dbReference>
<evidence type="ECO:0000313" key="2">
    <source>
        <dbReference type="Proteomes" id="UP000441404"/>
    </source>
</evidence>
<organism evidence="1 2">
    <name type="scientific">Pseudomonas helleri</name>
    <dbReference type="NCBI Taxonomy" id="1608996"/>
    <lineage>
        <taxon>Bacteria</taxon>
        <taxon>Pseudomonadati</taxon>
        <taxon>Pseudomonadota</taxon>
        <taxon>Gammaproteobacteria</taxon>
        <taxon>Pseudomonadales</taxon>
        <taxon>Pseudomonadaceae</taxon>
        <taxon>Pseudomonas</taxon>
    </lineage>
</organism>
<reference evidence="1 2" key="1">
    <citation type="submission" date="2019-10" db="EMBL/GenBank/DDBJ databases">
        <title>Evaluation of single-gene subtyping targets for Pseudomonas.</title>
        <authorList>
            <person name="Reichler S.J."/>
            <person name="Orsi R.H."/>
            <person name="Wiedmann M."/>
            <person name="Martin N.H."/>
            <person name="Murphy S.I."/>
        </authorList>
    </citation>
    <scope>NUCLEOTIDE SEQUENCE [LARGE SCALE GENOMIC DNA]</scope>
    <source>
        <strain evidence="1 2">FSL R10-3257</strain>
    </source>
</reference>
<dbReference type="EMBL" id="WIWJ01000098">
    <property type="protein sequence ID" value="MQT50162.1"/>
    <property type="molecule type" value="Genomic_DNA"/>
</dbReference>
<dbReference type="AlphaFoldDB" id="A0A7X2BLA0"/>
<comment type="caution">
    <text evidence="1">The sequence shown here is derived from an EMBL/GenBank/DDBJ whole genome shotgun (WGS) entry which is preliminary data.</text>
</comment>
<protein>
    <submittedName>
        <fullName evidence="1">DUF3487 family protein</fullName>
    </submittedName>
</protein>
<proteinExistence type="predicted"/>
<dbReference type="Proteomes" id="UP000441404">
    <property type="component" value="Unassembled WGS sequence"/>
</dbReference>
<feature type="non-terminal residue" evidence="1">
    <location>
        <position position="31"/>
    </location>
</feature>
<sequence>MSTHQDIRPDGTVVFLPHRLNRHPVVVRGLT</sequence>
<dbReference type="RefSeq" id="WP_153430120.1">
    <property type="nucleotide sequence ID" value="NZ_WIWJ01000098.1"/>
</dbReference>
<name>A0A7X2BLA0_9PSED</name>